<keyword evidence="2 9" id="KW-0245">EGF-like domain</keyword>
<dbReference type="Proteomes" id="UP000236370">
    <property type="component" value="Unassembled WGS sequence"/>
</dbReference>
<evidence type="ECO:0000256" key="2">
    <source>
        <dbReference type="ARBA" id="ARBA00022536"/>
    </source>
</evidence>
<dbReference type="Gene3D" id="2.10.25.10">
    <property type="entry name" value="Laminin"/>
    <property type="match status" value="1"/>
</dbReference>
<dbReference type="InterPro" id="IPR000742">
    <property type="entry name" value="EGF"/>
</dbReference>
<gene>
    <name evidence="12" type="ORF">CK820_G0024952</name>
</gene>
<evidence type="ECO:0000256" key="6">
    <source>
        <dbReference type="ARBA" id="ARBA00023136"/>
    </source>
</evidence>
<dbReference type="PROSITE" id="PS50026">
    <property type="entry name" value="EGF_3"/>
    <property type="match status" value="1"/>
</dbReference>
<keyword evidence="4" id="KW-0677">Repeat</keyword>
<proteinExistence type="predicted"/>
<dbReference type="SMART" id="SM00181">
    <property type="entry name" value="EGF"/>
    <property type="match status" value="2"/>
</dbReference>
<dbReference type="FunFam" id="2.10.25.10:FF:000018">
    <property type="entry name" value="Delta-like 1"/>
    <property type="match status" value="1"/>
</dbReference>
<feature type="disulfide bond" evidence="9">
    <location>
        <begin position="45"/>
        <end position="54"/>
    </location>
</feature>
<feature type="signal peptide" evidence="10">
    <location>
        <begin position="1"/>
        <end position="23"/>
    </location>
</feature>
<reference evidence="12 13" key="1">
    <citation type="submission" date="2017-12" db="EMBL/GenBank/DDBJ databases">
        <title>High-resolution comparative analysis of great ape genomes.</title>
        <authorList>
            <person name="Pollen A."/>
            <person name="Hastie A."/>
            <person name="Hormozdiari F."/>
            <person name="Dougherty M."/>
            <person name="Liu R."/>
            <person name="Chaisson M."/>
            <person name="Hoppe E."/>
            <person name="Hill C."/>
            <person name="Pang A."/>
            <person name="Hillier L."/>
            <person name="Baker C."/>
            <person name="Armstrong J."/>
            <person name="Shendure J."/>
            <person name="Paten B."/>
            <person name="Wilson R."/>
            <person name="Chao H."/>
            <person name="Schneider V."/>
            <person name="Ventura M."/>
            <person name="Kronenberg Z."/>
            <person name="Murali S."/>
            <person name="Gordon D."/>
            <person name="Cantsilieris S."/>
            <person name="Munson K."/>
            <person name="Nelson B."/>
            <person name="Raja A."/>
            <person name="Underwood J."/>
            <person name="Diekhans M."/>
            <person name="Fiddes I."/>
            <person name="Haussler D."/>
            <person name="Eichler E."/>
        </authorList>
    </citation>
    <scope>NUCLEOTIDE SEQUENCE [LARGE SCALE GENOMIC DNA]</scope>
    <source>
        <strain evidence="12">Yerkes chimp pedigree #C0471</strain>
    </source>
</reference>
<dbReference type="EMBL" id="NBAG03000028">
    <property type="protein sequence ID" value="PNI97278.1"/>
    <property type="molecule type" value="Genomic_DNA"/>
</dbReference>
<protein>
    <submittedName>
        <fullName evidence="12">DLK1 isoform 4</fullName>
    </submittedName>
</protein>
<evidence type="ECO:0000313" key="12">
    <source>
        <dbReference type="EMBL" id="PNI97278.1"/>
    </source>
</evidence>
<accession>A0A2J8QLX7</accession>
<comment type="caution">
    <text evidence="12">The sequence shown here is derived from an EMBL/GenBank/DDBJ whole genome shotgun (WGS) entry which is preliminary data.</text>
</comment>
<dbReference type="AlphaFoldDB" id="A0A2J8QLX7"/>
<keyword evidence="3" id="KW-0812">Transmembrane</keyword>
<keyword evidence="10" id="KW-0732">Signal</keyword>
<comment type="caution">
    <text evidence="9">Lacks conserved residue(s) required for the propagation of feature annotation.</text>
</comment>
<sequence>MTATEALLRVLLLLLAFGHSTYGAECFPACNPQNGFCEDDNVCRCQPGWQGPLCDQCVTSPGCLHGLCEEPGQCICTDGWDGELCDRGWHSPLFTSALRPYLPALAPTTSSLSLVAGVPHFLIPAHFVPCILKICL</sequence>
<evidence type="ECO:0000259" key="11">
    <source>
        <dbReference type="PROSITE" id="PS50026"/>
    </source>
</evidence>
<evidence type="ECO:0000256" key="4">
    <source>
        <dbReference type="ARBA" id="ARBA00022737"/>
    </source>
</evidence>
<dbReference type="PROSITE" id="PS00022">
    <property type="entry name" value="EGF_1"/>
    <property type="match status" value="2"/>
</dbReference>
<keyword evidence="8" id="KW-0325">Glycoprotein</keyword>
<dbReference type="GO" id="GO:0016020">
    <property type="term" value="C:membrane"/>
    <property type="evidence" value="ECO:0007669"/>
    <property type="project" value="UniProtKB-SubCell"/>
</dbReference>
<comment type="subcellular location">
    <subcellularLocation>
        <location evidence="1">Membrane</location>
        <topology evidence="1">Single-pass type I membrane protein</topology>
    </subcellularLocation>
</comment>
<evidence type="ECO:0000256" key="7">
    <source>
        <dbReference type="ARBA" id="ARBA00023157"/>
    </source>
</evidence>
<keyword evidence="7 9" id="KW-1015">Disulfide bond</keyword>
<evidence type="ECO:0000256" key="1">
    <source>
        <dbReference type="ARBA" id="ARBA00004479"/>
    </source>
</evidence>
<evidence type="ECO:0000256" key="3">
    <source>
        <dbReference type="ARBA" id="ARBA00022692"/>
    </source>
</evidence>
<dbReference type="PROSITE" id="PS01186">
    <property type="entry name" value="EGF_2"/>
    <property type="match status" value="1"/>
</dbReference>
<evidence type="ECO:0000256" key="9">
    <source>
        <dbReference type="PROSITE-ProRule" id="PRU00076"/>
    </source>
</evidence>
<evidence type="ECO:0000256" key="8">
    <source>
        <dbReference type="ARBA" id="ARBA00023180"/>
    </source>
</evidence>
<feature type="domain" description="EGF-like" evidence="11">
    <location>
        <begin position="22"/>
        <end position="55"/>
    </location>
</feature>
<evidence type="ECO:0000256" key="5">
    <source>
        <dbReference type="ARBA" id="ARBA00022989"/>
    </source>
</evidence>
<name>A0A2J8QLX7_PANTR</name>
<evidence type="ECO:0000313" key="13">
    <source>
        <dbReference type="Proteomes" id="UP000236370"/>
    </source>
</evidence>
<evidence type="ECO:0000256" key="10">
    <source>
        <dbReference type="SAM" id="SignalP"/>
    </source>
</evidence>
<keyword evidence="6" id="KW-0472">Membrane</keyword>
<keyword evidence="5" id="KW-1133">Transmembrane helix</keyword>
<feature type="chain" id="PRO_5014357666" evidence="10">
    <location>
        <begin position="24"/>
        <end position="136"/>
    </location>
</feature>
<organism evidence="12 13">
    <name type="scientific">Pan troglodytes</name>
    <name type="common">Chimpanzee</name>
    <dbReference type="NCBI Taxonomy" id="9598"/>
    <lineage>
        <taxon>Eukaryota</taxon>
        <taxon>Metazoa</taxon>
        <taxon>Chordata</taxon>
        <taxon>Craniata</taxon>
        <taxon>Vertebrata</taxon>
        <taxon>Euteleostomi</taxon>
        <taxon>Mammalia</taxon>
        <taxon>Eutheria</taxon>
        <taxon>Euarchontoglires</taxon>
        <taxon>Primates</taxon>
        <taxon>Haplorrhini</taxon>
        <taxon>Catarrhini</taxon>
        <taxon>Hominidae</taxon>
        <taxon>Pan</taxon>
    </lineage>
</organism>